<dbReference type="InterPro" id="IPR010432">
    <property type="entry name" value="RDD"/>
</dbReference>
<dbReference type="KEGG" id="cari:FNU76_09580"/>
<keyword evidence="4 6" id="KW-1133">Transmembrane helix</keyword>
<dbReference type="Pfam" id="PF06271">
    <property type="entry name" value="RDD"/>
    <property type="match status" value="1"/>
</dbReference>
<reference evidence="9" key="1">
    <citation type="submission" date="2019-07" db="EMBL/GenBank/DDBJ databases">
        <title>Chitinimonas sp. nov., isolated from Ny-Alesund, arctica soil.</title>
        <authorList>
            <person name="Xu Q."/>
            <person name="Peng F."/>
        </authorList>
    </citation>
    <scope>NUCLEOTIDE SEQUENCE [LARGE SCALE GENOMIC DNA]</scope>
    <source>
        <strain evidence="9">R3-44</strain>
    </source>
</reference>
<dbReference type="RefSeq" id="WP_144277994.1">
    <property type="nucleotide sequence ID" value="NZ_CP041730.1"/>
</dbReference>
<dbReference type="OrthoDB" id="5244233at2"/>
<feature type="transmembrane region" description="Helical" evidence="6">
    <location>
        <begin position="50"/>
        <end position="69"/>
    </location>
</feature>
<gene>
    <name evidence="8" type="ORF">FNU76_09580</name>
</gene>
<dbReference type="Proteomes" id="UP000317550">
    <property type="component" value="Chromosome"/>
</dbReference>
<dbReference type="EMBL" id="CP041730">
    <property type="protein sequence ID" value="QDQ26600.1"/>
    <property type="molecule type" value="Genomic_DNA"/>
</dbReference>
<dbReference type="InterPro" id="IPR051791">
    <property type="entry name" value="Pra-immunoreactive"/>
</dbReference>
<feature type="transmembrane region" description="Helical" evidence="6">
    <location>
        <begin position="90"/>
        <end position="111"/>
    </location>
</feature>
<evidence type="ECO:0000256" key="5">
    <source>
        <dbReference type="ARBA" id="ARBA00023136"/>
    </source>
</evidence>
<dbReference type="PANTHER" id="PTHR36115:SF10">
    <property type="entry name" value="RDD DOMAIN-CONTAINING PROTEIN"/>
    <property type="match status" value="1"/>
</dbReference>
<evidence type="ECO:0000256" key="2">
    <source>
        <dbReference type="ARBA" id="ARBA00022475"/>
    </source>
</evidence>
<evidence type="ECO:0000256" key="1">
    <source>
        <dbReference type="ARBA" id="ARBA00004651"/>
    </source>
</evidence>
<organism evidence="8 9">
    <name type="scientific">Chitinimonas arctica</name>
    <dbReference type="NCBI Taxonomy" id="2594795"/>
    <lineage>
        <taxon>Bacteria</taxon>
        <taxon>Pseudomonadati</taxon>
        <taxon>Pseudomonadota</taxon>
        <taxon>Betaproteobacteria</taxon>
        <taxon>Neisseriales</taxon>
        <taxon>Chitinibacteraceae</taxon>
        <taxon>Chitinimonas</taxon>
    </lineage>
</organism>
<accession>A0A516SEQ9</accession>
<dbReference type="GO" id="GO:0005886">
    <property type="term" value="C:plasma membrane"/>
    <property type="evidence" value="ECO:0007669"/>
    <property type="project" value="UniProtKB-SubCell"/>
</dbReference>
<protein>
    <submittedName>
        <fullName evidence="8">RDD family protein</fullName>
    </submittedName>
</protein>
<evidence type="ECO:0000313" key="8">
    <source>
        <dbReference type="EMBL" id="QDQ26600.1"/>
    </source>
</evidence>
<name>A0A516SEQ9_9NEIS</name>
<sequence length="166" mass="19076">MTIEHPLAPRGRRLVSLCYESLLLLAVLVAAGMLFELLLPAGLIGTPVEFTYLLLVMFGYFAWCWRRSGQTLAMKTWRLQLRGTDNRLPSWRAIVLRFAIALLMYAPLLPALVSRKHVPDMPWLPWLACIWAALPWLWSLLDREHQALYDRLAGTRIVLLPINRAD</sequence>
<evidence type="ECO:0000259" key="7">
    <source>
        <dbReference type="Pfam" id="PF06271"/>
    </source>
</evidence>
<comment type="subcellular location">
    <subcellularLocation>
        <location evidence="1">Cell membrane</location>
        <topology evidence="1">Multi-pass membrane protein</topology>
    </subcellularLocation>
</comment>
<evidence type="ECO:0000256" key="4">
    <source>
        <dbReference type="ARBA" id="ARBA00022989"/>
    </source>
</evidence>
<feature type="domain" description="RDD" evidence="7">
    <location>
        <begin position="8"/>
        <end position="154"/>
    </location>
</feature>
<keyword evidence="3 6" id="KW-0812">Transmembrane</keyword>
<dbReference type="PANTHER" id="PTHR36115">
    <property type="entry name" value="PROLINE-RICH ANTIGEN HOMOLOG-RELATED"/>
    <property type="match status" value="1"/>
</dbReference>
<keyword evidence="9" id="KW-1185">Reference proteome</keyword>
<evidence type="ECO:0000313" key="9">
    <source>
        <dbReference type="Proteomes" id="UP000317550"/>
    </source>
</evidence>
<feature type="transmembrane region" description="Helical" evidence="6">
    <location>
        <begin position="21"/>
        <end position="44"/>
    </location>
</feature>
<keyword evidence="2" id="KW-1003">Cell membrane</keyword>
<evidence type="ECO:0000256" key="3">
    <source>
        <dbReference type="ARBA" id="ARBA00022692"/>
    </source>
</evidence>
<dbReference type="AlphaFoldDB" id="A0A516SEQ9"/>
<proteinExistence type="predicted"/>
<evidence type="ECO:0000256" key="6">
    <source>
        <dbReference type="SAM" id="Phobius"/>
    </source>
</evidence>
<keyword evidence="5 6" id="KW-0472">Membrane</keyword>
<feature type="transmembrane region" description="Helical" evidence="6">
    <location>
        <begin position="123"/>
        <end position="141"/>
    </location>
</feature>